<gene>
    <name evidence="1" type="ORF">HNP84_010280</name>
</gene>
<dbReference type="AlphaFoldDB" id="A0A840PN92"/>
<keyword evidence="2" id="KW-1185">Reference proteome</keyword>
<proteinExistence type="predicted"/>
<evidence type="ECO:0000313" key="1">
    <source>
        <dbReference type="EMBL" id="MBB5140512.1"/>
    </source>
</evidence>
<name>A0A840PN92_9ACTN</name>
<dbReference type="RefSeq" id="WP_185057296.1">
    <property type="nucleotide sequence ID" value="NZ_BAABIX010000005.1"/>
</dbReference>
<dbReference type="EMBL" id="JACHGN010000045">
    <property type="protein sequence ID" value="MBB5140512.1"/>
    <property type="molecule type" value="Genomic_DNA"/>
</dbReference>
<reference evidence="1 2" key="1">
    <citation type="submission" date="2020-08" db="EMBL/GenBank/DDBJ databases">
        <title>Genomic Encyclopedia of Type Strains, Phase IV (KMG-IV): sequencing the most valuable type-strain genomes for metagenomic binning, comparative biology and taxonomic classification.</title>
        <authorList>
            <person name="Goeker M."/>
        </authorList>
    </citation>
    <scope>NUCLEOTIDE SEQUENCE [LARGE SCALE GENOMIC DNA]</scope>
    <source>
        <strain evidence="1 2">DSM 45615</strain>
    </source>
</reference>
<comment type="caution">
    <text evidence="1">The sequence shown here is derived from an EMBL/GenBank/DDBJ whole genome shotgun (WGS) entry which is preliminary data.</text>
</comment>
<sequence>MKTITVDYDDVVPATIEHRLTDKETVLAIGNRRLPAELTDRQRLLEALQIADRLSNCVVAWRGDIVAALHRLDADERARENATT</sequence>
<accession>A0A840PN92</accession>
<organism evidence="1 2">
    <name type="scientific">Thermocatellispora tengchongensis</name>
    <dbReference type="NCBI Taxonomy" id="1073253"/>
    <lineage>
        <taxon>Bacteria</taxon>
        <taxon>Bacillati</taxon>
        <taxon>Actinomycetota</taxon>
        <taxon>Actinomycetes</taxon>
        <taxon>Streptosporangiales</taxon>
        <taxon>Streptosporangiaceae</taxon>
        <taxon>Thermocatellispora</taxon>
    </lineage>
</organism>
<dbReference type="Proteomes" id="UP000578449">
    <property type="component" value="Unassembled WGS sequence"/>
</dbReference>
<evidence type="ECO:0000313" key="2">
    <source>
        <dbReference type="Proteomes" id="UP000578449"/>
    </source>
</evidence>
<protein>
    <submittedName>
        <fullName evidence="1">Uncharacterized protein</fullName>
    </submittedName>
</protein>